<dbReference type="AlphaFoldDB" id="A0A239DMD8"/>
<dbReference type="EMBL" id="FZOH01000003">
    <property type="protein sequence ID" value="SNS32982.1"/>
    <property type="molecule type" value="Genomic_DNA"/>
</dbReference>
<dbReference type="InterPro" id="IPR013022">
    <property type="entry name" value="Xyl_isomerase-like_TIM-brl"/>
</dbReference>
<sequence length="326" mass="35326">MNGIRWSYAINQWKPQFDDFVRREQHERALKTISIAGFEGVELTYGTGRWEPLGNPQQLAANFGSVAGFRDFVRGCALDAVSSWYWDPAERSMEHLTGPLSPLAEADVPAIVARATELAEALAALGGSVLLVRPVGGAGDVEPLDDDAIGRLAACWEAVGRATSEHGVRTALHVDFLSALRRDHVPRLLDRTDPSLVGLAVDTGELTAGGIDPVSVIERSGDRVWHVQFKDALAVDDAEEYLQPHAHWTVRVRGGAREVPRWFAEPGVDGGLVDFAAVTRALQAADYDGWIVVESDQSPHPAASALLAGYLVQRELRPLVEGKEAA</sequence>
<dbReference type="InterPro" id="IPR050312">
    <property type="entry name" value="IolE/XylAMocC-like"/>
</dbReference>
<organism evidence="2 3">
    <name type="scientific">Geodermatophilus saharensis</name>
    <dbReference type="NCBI Taxonomy" id="1137994"/>
    <lineage>
        <taxon>Bacteria</taxon>
        <taxon>Bacillati</taxon>
        <taxon>Actinomycetota</taxon>
        <taxon>Actinomycetes</taxon>
        <taxon>Geodermatophilales</taxon>
        <taxon>Geodermatophilaceae</taxon>
        <taxon>Geodermatophilus</taxon>
    </lineage>
</organism>
<dbReference type="Gene3D" id="3.20.20.150">
    <property type="entry name" value="Divalent-metal-dependent TIM barrel enzymes"/>
    <property type="match status" value="1"/>
</dbReference>
<dbReference type="InterPro" id="IPR036237">
    <property type="entry name" value="Xyl_isomerase-like_sf"/>
</dbReference>
<accession>A0A239DMD8</accession>
<dbReference type="RefSeq" id="WP_089403910.1">
    <property type="nucleotide sequence ID" value="NZ_FZOH01000003.1"/>
</dbReference>
<keyword evidence="3" id="KW-1185">Reference proteome</keyword>
<dbReference type="OrthoDB" id="104997at2"/>
<dbReference type="Proteomes" id="UP000198386">
    <property type="component" value="Unassembled WGS sequence"/>
</dbReference>
<dbReference type="Pfam" id="PF01261">
    <property type="entry name" value="AP_endonuc_2"/>
    <property type="match status" value="1"/>
</dbReference>
<dbReference type="PANTHER" id="PTHR12110:SF41">
    <property type="entry name" value="INOSOSE DEHYDRATASE"/>
    <property type="match status" value="1"/>
</dbReference>
<evidence type="ECO:0000259" key="1">
    <source>
        <dbReference type="Pfam" id="PF01261"/>
    </source>
</evidence>
<dbReference type="SUPFAM" id="SSF51658">
    <property type="entry name" value="Xylose isomerase-like"/>
    <property type="match status" value="1"/>
</dbReference>
<protein>
    <submittedName>
        <fullName evidence="2">Inosose dehydratase</fullName>
    </submittedName>
</protein>
<gene>
    <name evidence="2" type="ORF">SAMN04488107_2232</name>
</gene>
<reference evidence="3" key="1">
    <citation type="submission" date="2017-06" db="EMBL/GenBank/DDBJ databases">
        <authorList>
            <person name="Varghese N."/>
            <person name="Submissions S."/>
        </authorList>
    </citation>
    <scope>NUCLEOTIDE SEQUENCE [LARGE SCALE GENOMIC DNA]</scope>
    <source>
        <strain evidence="3">DSM 45423</strain>
    </source>
</reference>
<proteinExistence type="predicted"/>
<evidence type="ECO:0000313" key="2">
    <source>
        <dbReference type="EMBL" id="SNS32982.1"/>
    </source>
</evidence>
<evidence type="ECO:0000313" key="3">
    <source>
        <dbReference type="Proteomes" id="UP000198386"/>
    </source>
</evidence>
<feature type="domain" description="Xylose isomerase-like TIM barrel" evidence="1">
    <location>
        <begin position="87"/>
        <end position="299"/>
    </location>
</feature>
<name>A0A239DMD8_9ACTN</name>
<dbReference type="PANTHER" id="PTHR12110">
    <property type="entry name" value="HYDROXYPYRUVATE ISOMERASE"/>
    <property type="match status" value="1"/>
</dbReference>